<dbReference type="AlphaFoldDB" id="A0A2J6STG9"/>
<protein>
    <submittedName>
        <fullName evidence="1">Uncharacterized protein</fullName>
    </submittedName>
</protein>
<proteinExistence type="predicted"/>
<dbReference type="EMBL" id="KZ613866">
    <property type="protein sequence ID" value="PMD54078.1"/>
    <property type="molecule type" value="Genomic_DNA"/>
</dbReference>
<reference evidence="1 2" key="1">
    <citation type="submission" date="2016-04" db="EMBL/GenBank/DDBJ databases">
        <title>A degradative enzymes factory behind the ericoid mycorrhizal symbiosis.</title>
        <authorList>
            <consortium name="DOE Joint Genome Institute"/>
            <person name="Martino E."/>
            <person name="Morin E."/>
            <person name="Grelet G."/>
            <person name="Kuo A."/>
            <person name="Kohler A."/>
            <person name="Daghino S."/>
            <person name="Barry K."/>
            <person name="Choi C."/>
            <person name="Cichocki N."/>
            <person name="Clum A."/>
            <person name="Copeland A."/>
            <person name="Hainaut M."/>
            <person name="Haridas S."/>
            <person name="Labutti K."/>
            <person name="Lindquist E."/>
            <person name="Lipzen A."/>
            <person name="Khouja H.-R."/>
            <person name="Murat C."/>
            <person name="Ohm R."/>
            <person name="Olson A."/>
            <person name="Spatafora J."/>
            <person name="Veneault-Fourrey C."/>
            <person name="Henrissat B."/>
            <person name="Grigoriev I."/>
            <person name="Martin F."/>
            <person name="Perotto S."/>
        </authorList>
    </citation>
    <scope>NUCLEOTIDE SEQUENCE [LARGE SCALE GENOMIC DNA]</scope>
    <source>
        <strain evidence="1 2">E</strain>
    </source>
</reference>
<evidence type="ECO:0000313" key="2">
    <source>
        <dbReference type="Proteomes" id="UP000235371"/>
    </source>
</evidence>
<keyword evidence="2" id="KW-1185">Reference proteome</keyword>
<organism evidence="1 2">
    <name type="scientific">Hyaloscypha bicolor E</name>
    <dbReference type="NCBI Taxonomy" id="1095630"/>
    <lineage>
        <taxon>Eukaryota</taxon>
        <taxon>Fungi</taxon>
        <taxon>Dikarya</taxon>
        <taxon>Ascomycota</taxon>
        <taxon>Pezizomycotina</taxon>
        <taxon>Leotiomycetes</taxon>
        <taxon>Helotiales</taxon>
        <taxon>Hyaloscyphaceae</taxon>
        <taxon>Hyaloscypha</taxon>
        <taxon>Hyaloscypha bicolor</taxon>
    </lineage>
</organism>
<dbReference type="InParanoid" id="A0A2J6STG9"/>
<evidence type="ECO:0000313" key="1">
    <source>
        <dbReference type="EMBL" id="PMD54078.1"/>
    </source>
</evidence>
<name>A0A2J6STG9_9HELO</name>
<dbReference type="RefSeq" id="XP_024730982.1">
    <property type="nucleotide sequence ID" value="XM_024881342.1"/>
</dbReference>
<dbReference type="GeneID" id="36589419"/>
<dbReference type="Proteomes" id="UP000235371">
    <property type="component" value="Unassembled WGS sequence"/>
</dbReference>
<sequence length="92" mass="10119">MPPAVLLVVVAESVVHKCAVIVCTERFEPNTTGACYNGCSNEVIKSHFNPFGSCLSSKSLCSRDVVDTRHYGINKPRIECAVCLNQNFLETR</sequence>
<gene>
    <name evidence="1" type="ORF">K444DRAFT_618542</name>
</gene>
<accession>A0A2J6STG9</accession>